<evidence type="ECO:0008006" key="4">
    <source>
        <dbReference type="Google" id="ProtNLM"/>
    </source>
</evidence>
<proteinExistence type="predicted"/>
<dbReference type="EMBL" id="CP063458">
    <property type="protein sequence ID" value="QOV91691.1"/>
    <property type="molecule type" value="Genomic_DNA"/>
</dbReference>
<dbReference type="AlphaFoldDB" id="A0A7M2X3U3"/>
<accession>A0A7M2X3U3</accession>
<feature type="chain" id="PRO_5034917568" description="Leucine-rich repeat domain-containing protein" evidence="1">
    <location>
        <begin position="26"/>
        <end position="309"/>
    </location>
</feature>
<name>A0A7M2X3U3_9BACT</name>
<dbReference type="PROSITE" id="PS51318">
    <property type="entry name" value="TAT"/>
    <property type="match status" value="1"/>
</dbReference>
<evidence type="ECO:0000313" key="3">
    <source>
        <dbReference type="Proteomes" id="UP000593765"/>
    </source>
</evidence>
<keyword evidence="3" id="KW-1185">Reference proteome</keyword>
<evidence type="ECO:0000256" key="1">
    <source>
        <dbReference type="SAM" id="SignalP"/>
    </source>
</evidence>
<keyword evidence="1" id="KW-0732">Signal</keyword>
<gene>
    <name evidence="2" type="ORF">IPV69_10135</name>
</gene>
<dbReference type="RefSeq" id="WP_206294996.1">
    <property type="nucleotide sequence ID" value="NZ_CP063458.1"/>
</dbReference>
<dbReference type="Gene3D" id="3.80.10.10">
    <property type="entry name" value="Ribonuclease Inhibitor"/>
    <property type="match status" value="3"/>
</dbReference>
<dbReference type="InterPro" id="IPR032675">
    <property type="entry name" value="LRR_dom_sf"/>
</dbReference>
<dbReference type="Proteomes" id="UP000593765">
    <property type="component" value="Chromosome"/>
</dbReference>
<organism evidence="2 3">
    <name type="scientific">Humisphaera borealis</name>
    <dbReference type="NCBI Taxonomy" id="2807512"/>
    <lineage>
        <taxon>Bacteria</taxon>
        <taxon>Pseudomonadati</taxon>
        <taxon>Planctomycetota</taxon>
        <taxon>Phycisphaerae</taxon>
        <taxon>Tepidisphaerales</taxon>
        <taxon>Tepidisphaeraceae</taxon>
        <taxon>Humisphaera</taxon>
    </lineage>
</organism>
<reference evidence="2 3" key="1">
    <citation type="submission" date="2020-10" db="EMBL/GenBank/DDBJ databases">
        <title>Wide distribution of Phycisphaera-like planctomycetes from WD2101 soil group in peatlands and genome analysis of the first cultivated representative.</title>
        <authorList>
            <person name="Dedysh S.N."/>
            <person name="Beletsky A.V."/>
            <person name="Ivanova A."/>
            <person name="Kulichevskaya I.S."/>
            <person name="Suzina N.E."/>
            <person name="Philippov D.A."/>
            <person name="Rakitin A.L."/>
            <person name="Mardanov A.V."/>
            <person name="Ravin N.V."/>
        </authorList>
    </citation>
    <scope>NUCLEOTIDE SEQUENCE [LARGE SCALE GENOMIC DNA]</scope>
    <source>
        <strain evidence="2 3">M1803</strain>
    </source>
</reference>
<evidence type="ECO:0000313" key="2">
    <source>
        <dbReference type="EMBL" id="QOV91691.1"/>
    </source>
</evidence>
<protein>
    <recommendedName>
        <fullName evidence="4">Leucine-rich repeat domain-containing protein</fullName>
    </recommendedName>
</protein>
<feature type="signal peptide" evidence="1">
    <location>
        <begin position="1"/>
        <end position="25"/>
    </location>
</feature>
<dbReference type="InterPro" id="IPR006311">
    <property type="entry name" value="TAT_signal"/>
</dbReference>
<sequence>MFTRRQFVFGAVAAATAGSAGLRFAGAADAPATADLDALTSAGAKLTQAGGAVTKLELRDCSKLAEADYARLGRLTGLKGLTLGRCTGLTEKTLPLLAGLTALEELSFEGSQISDEGMKHFAAFISLKSASFFHPSFGMKGYNGSGFANLKALTKLQKLTVAGSPFNDDGMAAIGQITQLQSFRTWHTYQTPAGTASLAKLPNLKDLRFGQRLRRYDGKPNTLTLDDAALDDLAKISTLELLYLDEANLTHGGLVKLKALTKLKELTLERIIVPAADIEKLKADLPKVKITVKPIEPADLDKLEKGLKA</sequence>
<dbReference type="SUPFAM" id="SSF52047">
    <property type="entry name" value="RNI-like"/>
    <property type="match status" value="1"/>
</dbReference>
<dbReference type="KEGG" id="hbs:IPV69_10135"/>